<name>A0ABP3RJH5_9ACTN</name>
<gene>
    <name evidence="2" type="ORF">GCM10010394_46960</name>
</gene>
<sequence>MPTEIAIDAPYDRQLQTHTPPPDIRRAQSMAWRRSFRFPPATRAVPSTFSVSRLGQWQALKGVAQGSELGISLAWLGFYFSSWNARHPGHQI</sequence>
<dbReference type="EMBL" id="BAAACA010000034">
    <property type="protein sequence ID" value="GAA0611763.1"/>
    <property type="molecule type" value="Genomic_DNA"/>
</dbReference>
<evidence type="ECO:0000313" key="3">
    <source>
        <dbReference type="Proteomes" id="UP001500668"/>
    </source>
</evidence>
<proteinExistence type="predicted"/>
<feature type="region of interest" description="Disordered" evidence="1">
    <location>
        <begin position="1"/>
        <end position="23"/>
    </location>
</feature>
<organism evidence="2 3">
    <name type="scientific">Streptomyces crystallinus</name>
    <dbReference type="NCBI Taxonomy" id="68191"/>
    <lineage>
        <taxon>Bacteria</taxon>
        <taxon>Bacillati</taxon>
        <taxon>Actinomycetota</taxon>
        <taxon>Actinomycetes</taxon>
        <taxon>Kitasatosporales</taxon>
        <taxon>Streptomycetaceae</taxon>
        <taxon>Streptomyces</taxon>
    </lineage>
</organism>
<comment type="caution">
    <text evidence="2">The sequence shown here is derived from an EMBL/GenBank/DDBJ whole genome shotgun (WGS) entry which is preliminary data.</text>
</comment>
<evidence type="ECO:0000256" key="1">
    <source>
        <dbReference type="SAM" id="MobiDB-lite"/>
    </source>
</evidence>
<reference evidence="3" key="1">
    <citation type="journal article" date="2019" name="Int. J. Syst. Evol. Microbiol.">
        <title>The Global Catalogue of Microorganisms (GCM) 10K type strain sequencing project: providing services to taxonomists for standard genome sequencing and annotation.</title>
        <authorList>
            <consortium name="The Broad Institute Genomics Platform"/>
            <consortium name="The Broad Institute Genome Sequencing Center for Infectious Disease"/>
            <person name="Wu L."/>
            <person name="Ma J."/>
        </authorList>
    </citation>
    <scope>NUCLEOTIDE SEQUENCE [LARGE SCALE GENOMIC DNA]</scope>
    <source>
        <strain evidence="3">JCM 5067</strain>
    </source>
</reference>
<evidence type="ECO:0000313" key="2">
    <source>
        <dbReference type="EMBL" id="GAA0611763.1"/>
    </source>
</evidence>
<keyword evidence="3" id="KW-1185">Reference proteome</keyword>
<dbReference type="Proteomes" id="UP001500668">
    <property type="component" value="Unassembled WGS sequence"/>
</dbReference>
<accession>A0ABP3RJH5</accession>
<protein>
    <submittedName>
        <fullName evidence="2">Uncharacterized protein</fullName>
    </submittedName>
</protein>